<accession>A0A1Y2GPQ8</accession>
<feature type="compositionally biased region" description="Low complexity" evidence="1">
    <location>
        <begin position="122"/>
        <end position="142"/>
    </location>
</feature>
<keyword evidence="4" id="KW-1185">Reference proteome</keyword>
<dbReference type="AlphaFoldDB" id="A0A1Y2GPQ8"/>
<keyword evidence="2" id="KW-0812">Transmembrane</keyword>
<dbReference type="RefSeq" id="XP_021882064.1">
    <property type="nucleotide sequence ID" value="XM_022023900.1"/>
</dbReference>
<gene>
    <name evidence="3" type="ORF">BCR41DRAFT_352125</name>
</gene>
<evidence type="ECO:0000256" key="1">
    <source>
        <dbReference type="SAM" id="MobiDB-lite"/>
    </source>
</evidence>
<name>A0A1Y2GPQ8_9FUNG</name>
<keyword evidence="2" id="KW-0472">Membrane</keyword>
<evidence type="ECO:0000313" key="4">
    <source>
        <dbReference type="Proteomes" id="UP000193648"/>
    </source>
</evidence>
<reference evidence="3 4" key="1">
    <citation type="submission" date="2016-07" db="EMBL/GenBank/DDBJ databases">
        <title>Pervasive Adenine N6-methylation of Active Genes in Fungi.</title>
        <authorList>
            <consortium name="DOE Joint Genome Institute"/>
            <person name="Mondo S.J."/>
            <person name="Dannebaum R.O."/>
            <person name="Kuo R.C."/>
            <person name="Labutti K."/>
            <person name="Haridas S."/>
            <person name="Kuo A."/>
            <person name="Salamov A."/>
            <person name="Ahrendt S.R."/>
            <person name="Lipzen A."/>
            <person name="Sullivan W."/>
            <person name="Andreopoulos W.B."/>
            <person name="Clum A."/>
            <person name="Lindquist E."/>
            <person name="Daum C."/>
            <person name="Ramamoorthy G.K."/>
            <person name="Gryganskyi A."/>
            <person name="Culley D."/>
            <person name="Magnuson J.K."/>
            <person name="James T.Y."/>
            <person name="O'Malley M.A."/>
            <person name="Stajich J.E."/>
            <person name="Spatafora J.W."/>
            <person name="Visel A."/>
            <person name="Grigoriev I.V."/>
        </authorList>
    </citation>
    <scope>NUCLEOTIDE SEQUENCE [LARGE SCALE GENOMIC DNA]</scope>
    <source>
        <strain evidence="3 4">NRRL 3116</strain>
    </source>
</reference>
<evidence type="ECO:0000256" key="2">
    <source>
        <dbReference type="SAM" id="Phobius"/>
    </source>
</evidence>
<feature type="transmembrane region" description="Helical" evidence="2">
    <location>
        <begin position="6"/>
        <end position="26"/>
    </location>
</feature>
<feature type="region of interest" description="Disordered" evidence="1">
    <location>
        <begin position="52"/>
        <end position="156"/>
    </location>
</feature>
<dbReference type="Proteomes" id="UP000193648">
    <property type="component" value="Unassembled WGS sequence"/>
</dbReference>
<feature type="compositionally biased region" description="Basic and acidic residues" evidence="1">
    <location>
        <begin position="52"/>
        <end position="68"/>
    </location>
</feature>
<comment type="caution">
    <text evidence="3">The sequence shown here is derived from an EMBL/GenBank/DDBJ whole genome shotgun (WGS) entry which is preliminary data.</text>
</comment>
<sequence length="156" mass="17107">MKANQALIIVMVIGAAVTVALILFTLRQRRHKVWRRVTDKDMAAAKAALGEKRRKEASGKAQHYKIDVGTKPLNPEVKANYGNHPLSTTAATTNHDHIRRPSVSPGWAWRPVELTPMDNPMSSRTHLTSPSPSSSTADNGSTPPIPRHSKPNPLLI</sequence>
<proteinExistence type="predicted"/>
<protein>
    <submittedName>
        <fullName evidence="3">Uncharacterized protein</fullName>
    </submittedName>
</protein>
<dbReference type="InParanoid" id="A0A1Y2GPQ8"/>
<dbReference type="EMBL" id="MCFF01000015">
    <property type="protein sequence ID" value="ORZ18269.1"/>
    <property type="molecule type" value="Genomic_DNA"/>
</dbReference>
<evidence type="ECO:0000313" key="3">
    <source>
        <dbReference type="EMBL" id="ORZ18269.1"/>
    </source>
</evidence>
<keyword evidence="2" id="KW-1133">Transmembrane helix</keyword>
<dbReference type="GeneID" id="33565744"/>
<organism evidence="3 4">
    <name type="scientific">Lobosporangium transversale</name>
    <dbReference type="NCBI Taxonomy" id="64571"/>
    <lineage>
        <taxon>Eukaryota</taxon>
        <taxon>Fungi</taxon>
        <taxon>Fungi incertae sedis</taxon>
        <taxon>Mucoromycota</taxon>
        <taxon>Mortierellomycotina</taxon>
        <taxon>Mortierellomycetes</taxon>
        <taxon>Mortierellales</taxon>
        <taxon>Mortierellaceae</taxon>
        <taxon>Lobosporangium</taxon>
    </lineage>
</organism>